<sequence>MPRVPSVYSNFFYGPLTEDVEDLLARFQHMDSVRFADFSSIWRDMSFSDVFFGISSSGDMRRFSRITLATAVKFFLPPYSFQIRVGGLYLMFAFYHTQLLCPPLKIRLALKDWAQVQNFLRDSLNGQHYDVVYIYRKLLAAKAFHYTAMPHVLAFQKQQKPQTEEDCSEFLSRSTVIQELMSSDLLEEMRSIHCHYEKLKEATVETSCKVSMAHQDFTTHLAGCMSEFIAWQQKTAPLETRRDRKVETDDEKEADEEESSIRAKLLSSIKKKSYSNFKEVSKSRRHRQLEVVDLSSLNVQQVQEPGISQKKRPVSLKARTQKKLVVREEKSVVQTWLLSAPEGTEGVPLKR</sequence>
<dbReference type="Pfam" id="PF09808">
    <property type="entry name" value="SNAPC1"/>
    <property type="match status" value="1"/>
</dbReference>
<dbReference type="AlphaFoldDB" id="A0A3Q2ZMQ6"/>
<feature type="region of interest" description="Disordered" evidence="1">
    <location>
        <begin position="239"/>
        <end position="259"/>
    </location>
</feature>
<dbReference type="PANTHER" id="PTHR15131">
    <property type="entry name" value="SMALL NUCLEAR RNA ACTIVATING COMPLEX, POLYPEPTIDE 1"/>
    <property type="match status" value="1"/>
</dbReference>
<reference evidence="2" key="2">
    <citation type="submission" date="2025-09" db="UniProtKB">
        <authorList>
            <consortium name="Ensembl"/>
        </authorList>
    </citation>
    <scope>IDENTIFICATION</scope>
</reference>
<protein>
    <submittedName>
        <fullName evidence="2">snRNA-activating protein complex subunit 1-like</fullName>
    </submittedName>
</protein>
<accession>A0A3Q2ZMQ6</accession>
<dbReference type="GeneTree" id="ENSGT00390000018691"/>
<evidence type="ECO:0000313" key="3">
    <source>
        <dbReference type="Proteomes" id="UP000264800"/>
    </source>
</evidence>
<evidence type="ECO:0000313" key="2">
    <source>
        <dbReference type="Ensembl" id="ENSKMAP00000004936.1"/>
    </source>
</evidence>
<dbReference type="GO" id="GO:0043565">
    <property type="term" value="F:sequence-specific DNA binding"/>
    <property type="evidence" value="ECO:0007669"/>
    <property type="project" value="TreeGrafter"/>
</dbReference>
<feature type="compositionally biased region" description="Acidic residues" evidence="1">
    <location>
        <begin position="248"/>
        <end position="258"/>
    </location>
</feature>
<dbReference type="InterPro" id="IPR019188">
    <property type="entry name" value="SNAPC1"/>
</dbReference>
<dbReference type="STRING" id="37003.ENSKMAP00000004936"/>
<dbReference type="Proteomes" id="UP000264800">
    <property type="component" value="Unplaced"/>
</dbReference>
<dbReference type="GO" id="GO:0019185">
    <property type="term" value="C:snRNA-activating protein complex"/>
    <property type="evidence" value="ECO:0007669"/>
    <property type="project" value="TreeGrafter"/>
</dbReference>
<evidence type="ECO:0000256" key="1">
    <source>
        <dbReference type="SAM" id="MobiDB-lite"/>
    </source>
</evidence>
<dbReference type="OMA" id="SYQIRVG"/>
<name>A0A3Q2ZMQ6_KRYMA</name>
<proteinExistence type="predicted"/>
<dbReference type="Ensembl" id="ENSKMAT00000005023.1">
    <property type="protein sequence ID" value="ENSKMAP00000004936.1"/>
    <property type="gene ID" value="ENSKMAG00000003758.1"/>
</dbReference>
<keyword evidence="3" id="KW-1185">Reference proteome</keyword>
<dbReference type="GO" id="GO:0042795">
    <property type="term" value="P:snRNA transcription by RNA polymerase II"/>
    <property type="evidence" value="ECO:0007669"/>
    <property type="project" value="TreeGrafter"/>
</dbReference>
<reference evidence="2" key="1">
    <citation type="submission" date="2025-08" db="UniProtKB">
        <authorList>
            <consortium name="Ensembl"/>
        </authorList>
    </citation>
    <scope>IDENTIFICATION</scope>
</reference>
<dbReference type="PANTHER" id="PTHR15131:SF3">
    <property type="entry name" value="SNRNA-ACTIVATING PROTEIN COMPLEX SUBUNIT 1"/>
    <property type="match status" value="1"/>
</dbReference>
<organism evidence="2 3">
    <name type="scientific">Kryptolebias marmoratus</name>
    <name type="common">Mangrove killifish</name>
    <name type="synonym">Rivulus marmoratus</name>
    <dbReference type="NCBI Taxonomy" id="37003"/>
    <lineage>
        <taxon>Eukaryota</taxon>
        <taxon>Metazoa</taxon>
        <taxon>Chordata</taxon>
        <taxon>Craniata</taxon>
        <taxon>Vertebrata</taxon>
        <taxon>Euteleostomi</taxon>
        <taxon>Actinopterygii</taxon>
        <taxon>Neopterygii</taxon>
        <taxon>Teleostei</taxon>
        <taxon>Neoteleostei</taxon>
        <taxon>Acanthomorphata</taxon>
        <taxon>Ovalentaria</taxon>
        <taxon>Atherinomorphae</taxon>
        <taxon>Cyprinodontiformes</taxon>
        <taxon>Rivulidae</taxon>
        <taxon>Kryptolebias</taxon>
    </lineage>
</organism>
<dbReference type="GO" id="GO:0042796">
    <property type="term" value="P:snRNA transcription by RNA polymerase III"/>
    <property type="evidence" value="ECO:0007669"/>
    <property type="project" value="TreeGrafter"/>
</dbReference>